<dbReference type="OrthoDB" id="7915178at2"/>
<sequence length="238" mass="27270">MTTDPMILSSYPSDIDSLRVQLIDGSFQAQQQLIPQLVSRGDNGFDILMEFLYNRRQTPVSLVDGKVYQILFNSEYGKAKEFLQTYFPTGVVPLKSECAIDYSPLQQLLAVQDFQAADKMTIQKMCELAGPSASARKWLYFTEVESFPITDLQTINQLWLIHSEGKFGFSVQREIWLSLGKNWDNLWTKIGWKSGNNWTRYPNEFIWDLKAPKGHLPLSNQLRGVRVIASLLTHPAWS</sequence>
<dbReference type="InterPro" id="IPR032192">
    <property type="entry name" value="GUN4_N"/>
</dbReference>
<dbReference type="SUPFAM" id="SSF140869">
    <property type="entry name" value="GUN4-like"/>
    <property type="match status" value="1"/>
</dbReference>
<dbReference type="InterPro" id="IPR008629">
    <property type="entry name" value="GUN4-like"/>
</dbReference>
<protein>
    <submittedName>
        <fullName evidence="4">GUN4 domain-containing protein</fullName>
    </submittedName>
</protein>
<dbReference type="Proteomes" id="UP000271624">
    <property type="component" value="Unassembled WGS sequence"/>
</dbReference>
<dbReference type="Pfam" id="PF05419">
    <property type="entry name" value="GUN4"/>
    <property type="match status" value="1"/>
</dbReference>
<feature type="domain" description="GUN4-like" evidence="2">
    <location>
        <begin position="96"/>
        <end position="235"/>
    </location>
</feature>
<organism evidence="4 5">
    <name type="scientific">Dulcicalothrix desertica PCC 7102</name>
    <dbReference type="NCBI Taxonomy" id="232991"/>
    <lineage>
        <taxon>Bacteria</taxon>
        <taxon>Bacillati</taxon>
        <taxon>Cyanobacteriota</taxon>
        <taxon>Cyanophyceae</taxon>
        <taxon>Nostocales</taxon>
        <taxon>Calotrichaceae</taxon>
        <taxon>Dulcicalothrix</taxon>
    </lineage>
</organism>
<dbReference type="InterPro" id="IPR016024">
    <property type="entry name" value="ARM-type_fold"/>
</dbReference>
<comment type="caution">
    <text evidence="4">The sequence shown here is derived from an EMBL/GenBank/DDBJ whole genome shotgun (WGS) entry which is preliminary data.</text>
</comment>
<feature type="domain" description="GUN4 N-terminal ARM-like repeat" evidence="3">
    <location>
        <begin position="6"/>
        <end position="88"/>
    </location>
</feature>
<evidence type="ECO:0000313" key="5">
    <source>
        <dbReference type="Proteomes" id="UP000271624"/>
    </source>
</evidence>
<evidence type="ECO:0000256" key="1">
    <source>
        <dbReference type="ARBA" id="ARBA00009299"/>
    </source>
</evidence>
<dbReference type="PANTHER" id="PTHR34800:SF1">
    <property type="entry name" value="TETRAPYRROLE-BINDING PROTEIN, CHLOROPLASTIC"/>
    <property type="match status" value="1"/>
</dbReference>
<dbReference type="Pfam" id="PF16416">
    <property type="entry name" value="GUN4_N"/>
    <property type="match status" value="1"/>
</dbReference>
<evidence type="ECO:0000313" key="4">
    <source>
        <dbReference type="EMBL" id="RUT06794.1"/>
    </source>
</evidence>
<dbReference type="PANTHER" id="PTHR34800">
    <property type="entry name" value="TETRAPYRROLE-BINDING PROTEIN, CHLOROPLASTIC"/>
    <property type="match status" value="1"/>
</dbReference>
<dbReference type="InterPro" id="IPR037215">
    <property type="entry name" value="GUN4-like_sf"/>
</dbReference>
<dbReference type="RefSeq" id="WP_127081551.1">
    <property type="nucleotide sequence ID" value="NZ_RSCL01000006.1"/>
</dbReference>
<dbReference type="GO" id="GO:0046906">
    <property type="term" value="F:tetrapyrrole binding"/>
    <property type="evidence" value="ECO:0007669"/>
    <property type="project" value="TreeGrafter"/>
</dbReference>
<dbReference type="SUPFAM" id="SSF48371">
    <property type="entry name" value="ARM repeat"/>
    <property type="match status" value="1"/>
</dbReference>
<evidence type="ECO:0000259" key="2">
    <source>
        <dbReference type="Pfam" id="PF05419"/>
    </source>
</evidence>
<dbReference type="EMBL" id="RSCL01000006">
    <property type="protein sequence ID" value="RUT06794.1"/>
    <property type="molecule type" value="Genomic_DNA"/>
</dbReference>
<keyword evidence="5" id="KW-1185">Reference proteome</keyword>
<evidence type="ECO:0000259" key="3">
    <source>
        <dbReference type="Pfam" id="PF16416"/>
    </source>
</evidence>
<dbReference type="CDD" id="cd16383">
    <property type="entry name" value="GUN4"/>
    <property type="match status" value="1"/>
</dbReference>
<dbReference type="GO" id="GO:0030288">
    <property type="term" value="C:outer membrane-bounded periplasmic space"/>
    <property type="evidence" value="ECO:0007669"/>
    <property type="project" value="TreeGrafter"/>
</dbReference>
<dbReference type="Gene3D" id="1.25.40.620">
    <property type="match status" value="1"/>
</dbReference>
<reference evidence="4" key="1">
    <citation type="submission" date="2018-12" db="EMBL/GenBank/DDBJ databases">
        <authorList>
            <person name="Will S."/>
            <person name="Neumann-Schaal M."/>
            <person name="Henke P."/>
        </authorList>
    </citation>
    <scope>NUCLEOTIDE SEQUENCE</scope>
    <source>
        <strain evidence="4">PCC 7102</strain>
    </source>
</reference>
<reference evidence="4" key="2">
    <citation type="journal article" date="2019" name="Genome Biol. Evol.">
        <title>Day and night: Metabolic profiles and evolutionary relationships of six axenic non-marine cyanobacteria.</title>
        <authorList>
            <person name="Will S.E."/>
            <person name="Henke P."/>
            <person name="Boedeker C."/>
            <person name="Huang S."/>
            <person name="Brinkmann H."/>
            <person name="Rohde M."/>
            <person name="Jarek M."/>
            <person name="Friedl T."/>
            <person name="Seufert S."/>
            <person name="Schumacher M."/>
            <person name="Overmann J."/>
            <person name="Neumann-Schaal M."/>
            <person name="Petersen J."/>
        </authorList>
    </citation>
    <scope>NUCLEOTIDE SEQUENCE [LARGE SCALE GENOMIC DNA]</scope>
    <source>
        <strain evidence="4">PCC 7102</strain>
    </source>
</reference>
<dbReference type="AlphaFoldDB" id="A0A433VL09"/>
<proteinExistence type="inferred from homology"/>
<name>A0A433VL09_9CYAN</name>
<dbReference type="Gene3D" id="1.10.10.1770">
    <property type="entry name" value="Gun4-like"/>
    <property type="match status" value="1"/>
</dbReference>
<comment type="similarity">
    <text evidence="1">Belongs to the CpcE/RpcE/PecE family.</text>
</comment>
<gene>
    <name evidence="4" type="primary">ycf53</name>
    <name evidence="4" type="ORF">DSM106972_030510</name>
</gene>
<accession>A0A433VL09</accession>